<dbReference type="HOGENOM" id="CLU_084118_1_0_2"/>
<evidence type="ECO:0000256" key="1">
    <source>
        <dbReference type="SAM" id="Phobius"/>
    </source>
</evidence>
<proteinExistence type="predicted"/>
<dbReference type="EMBL" id="CP003243">
    <property type="protein sequence ID" value="AFD00227.1"/>
    <property type="molecule type" value="Genomic_DNA"/>
</dbReference>
<dbReference type="GeneID" id="11971606"/>
<dbReference type="CDD" id="cd00090">
    <property type="entry name" value="HTH_ARSR"/>
    <property type="match status" value="2"/>
</dbReference>
<dbReference type="InterPro" id="IPR036390">
    <property type="entry name" value="WH_DNA-bd_sf"/>
</dbReference>
<dbReference type="KEGG" id="mez:Mtc_1475"/>
<name>H8I5Z3_METCZ</name>
<evidence type="ECO:0000313" key="3">
    <source>
        <dbReference type="Proteomes" id="UP000005233"/>
    </source>
</evidence>
<keyword evidence="1" id="KW-1133">Transmembrane helix</keyword>
<accession>H8I5Z3</accession>
<reference evidence="2 3" key="1">
    <citation type="journal article" date="2012" name="J. Bacteriol.">
        <title>Complete genome sequence of a thermophilic methanogen, Methanocella conradii HZ254, isolated from Chinese rice field soil.</title>
        <authorList>
            <person name="Lu Z."/>
            <person name="Lu Y."/>
        </authorList>
    </citation>
    <scope>NUCLEOTIDE SEQUENCE [LARGE SCALE GENOMIC DNA]</scope>
    <source>
        <strain evidence="3">DSM 24694 / JCM 17849 / CGMCC 1.5162 / HZ254</strain>
    </source>
</reference>
<keyword evidence="1" id="KW-0472">Membrane</keyword>
<dbReference type="PANTHER" id="PTHR36216">
    <property type="entry name" value="TRANSCRIPTIONAL REGULATOR, TRMB"/>
    <property type="match status" value="1"/>
</dbReference>
<dbReference type="SUPFAM" id="SSF46785">
    <property type="entry name" value="Winged helix' DNA-binding domain"/>
    <property type="match status" value="2"/>
</dbReference>
<dbReference type="RefSeq" id="WP_014406058.1">
    <property type="nucleotide sequence ID" value="NC_017034.1"/>
</dbReference>
<dbReference type="PANTHER" id="PTHR36216:SF1">
    <property type="entry name" value="HTH ARSR-TYPE DOMAIN-CONTAINING PROTEIN"/>
    <property type="match status" value="1"/>
</dbReference>
<protein>
    <submittedName>
        <fullName evidence="2">Uncharacterized protein conserved in archaea</fullName>
    </submittedName>
</protein>
<dbReference type="Pfam" id="PF13412">
    <property type="entry name" value="HTH_24"/>
    <property type="match status" value="2"/>
</dbReference>
<dbReference type="SMR" id="H8I5Z3"/>
<evidence type="ECO:0000313" key="2">
    <source>
        <dbReference type="EMBL" id="AFD00227.1"/>
    </source>
</evidence>
<dbReference type="Proteomes" id="UP000005233">
    <property type="component" value="Chromosome"/>
</dbReference>
<organism evidence="2 3">
    <name type="scientific">Methanocella conradii (strain DSM 24694 / JCM 17849 / CGMCC 1.5162 / HZ254)</name>
    <dbReference type="NCBI Taxonomy" id="1041930"/>
    <lineage>
        <taxon>Archaea</taxon>
        <taxon>Methanobacteriati</taxon>
        <taxon>Methanobacteriota</taxon>
        <taxon>Stenosarchaea group</taxon>
        <taxon>Methanomicrobia</taxon>
        <taxon>Methanocellales</taxon>
        <taxon>Methanocellaceae</taxon>
        <taxon>Methanocella</taxon>
    </lineage>
</organism>
<dbReference type="OrthoDB" id="28610at2157"/>
<sequence>MREIIKFIIFIFLFSSICCSANTQSINENNGGYSITTFDPQKNPEIKNNGVIDQGLTPFWKLPVHIQLTYILFCLFSITSLIYIFPFFFGRLKHALENPKTREILCFIQRNPGVTIAELSKRQNINRGTLKYHLSQLLSNDKITFIKKGKFARVFYNTSSPMDIENIISMYLKNENTRKILFKIMDNPGISNQELSSSFDLAKSTTHEYIKKMSEDDILEFRQDGKFKRCYLKQDAHMVLLRYKPN</sequence>
<dbReference type="STRING" id="1041930.Mtc_1475"/>
<dbReference type="eggNOG" id="arCOG02611">
    <property type="taxonomic scope" value="Archaea"/>
</dbReference>
<keyword evidence="3" id="KW-1185">Reference proteome</keyword>
<dbReference type="AlphaFoldDB" id="H8I5Z3"/>
<feature type="transmembrane region" description="Helical" evidence="1">
    <location>
        <begin position="68"/>
        <end position="90"/>
    </location>
</feature>
<dbReference type="Gene3D" id="1.10.10.10">
    <property type="entry name" value="Winged helix-like DNA-binding domain superfamily/Winged helix DNA-binding domain"/>
    <property type="match status" value="2"/>
</dbReference>
<dbReference type="InterPro" id="IPR036388">
    <property type="entry name" value="WH-like_DNA-bd_sf"/>
</dbReference>
<keyword evidence="1" id="KW-0812">Transmembrane</keyword>
<gene>
    <name evidence="2" type="ordered locus">Mtc_1475</name>
</gene>
<dbReference type="InterPro" id="IPR011991">
    <property type="entry name" value="ArsR-like_HTH"/>
</dbReference>